<evidence type="ECO:0000256" key="4">
    <source>
        <dbReference type="ARBA" id="ARBA00022723"/>
    </source>
</evidence>
<sequence>MELLVTYDVSTIDTEGERRLRQVAKLCEGYGLRVQKSVFEVVCTAADLLKLTDAIGRIIDDTQDSIRIYRVPKGTFGAVDTLGIAQRLPHAESLVL</sequence>
<evidence type="ECO:0000256" key="2">
    <source>
        <dbReference type="ARBA" id="ARBA00009959"/>
    </source>
</evidence>
<evidence type="ECO:0000256" key="1">
    <source>
        <dbReference type="ARBA" id="ARBA00001946"/>
    </source>
</evidence>
<accession>A0ABV5DZF0</accession>
<keyword evidence="6 9" id="KW-0378">Hydrolase</keyword>
<dbReference type="EMBL" id="JAYMRS010000008">
    <property type="protein sequence ID" value="MFB8769957.1"/>
    <property type="molecule type" value="Genomic_DNA"/>
</dbReference>
<dbReference type="InterPro" id="IPR019199">
    <property type="entry name" value="Virulence_VapD/CRISPR_Cas2"/>
</dbReference>
<evidence type="ECO:0000313" key="12">
    <source>
        <dbReference type="Proteomes" id="UP001585053"/>
    </source>
</evidence>
<evidence type="ECO:0000256" key="3">
    <source>
        <dbReference type="ARBA" id="ARBA00022722"/>
    </source>
</evidence>
<evidence type="ECO:0000256" key="7">
    <source>
        <dbReference type="ARBA" id="ARBA00022842"/>
    </source>
</evidence>
<comment type="cofactor">
    <cofactor evidence="1 9">
        <name>Mg(2+)</name>
        <dbReference type="ChEBI" id="CHEBI:18420"/>
    </cofactor>
</comment>
<dbReference type="NCBIfam" id="TIGR01573">
    <property type="entry name" value="cas2"/>
    <property type="match status" value="1"/>
</dbReference>
<comment type="function">
    <text evidence="9">CRISPR (clustered regularly interspaced short palindromic repeat), is an adaptive immune system that provides protection against mobile genetic elements (viruses, transposable elements and conjugative plasmids). CRISPR clusters contain sequences complementary to antecedent mobile elements and target invading nucleic acids. CRISPR clusters are transcribed and processed into CRISPR RNA (crRNA). Functions as a ssRNA-specific endoribonuclease. Involved in the integration of spacer DNA into the CRISPR cassette.</text>
</comment>
<dbReference type="PANTHER" id="PTHR34405:SF3">
    <property type="entry name" value="CRISPR-ASSOCIATED ENDORIBONUCLEASE CAS2 3"/>
    <property type="match status" value="1"/>
</dbReference>
<comment type="similarity">
    <text evidence="2 9 10">Belongs to the CRISPR-associated endoribonuclease Cas2 protein family.</text>
</comment>
<protein>
    <recommendedName>
        <fullName evidence="9">CRISPR-associated endoribonuclease Cas2</fullName>
        <ecNumber evidence="9">3.1.-.-</ecNumber>
    </recommendedName>
</protein>
<evidence type="ECO:0000256" key="6">
    <source>
        <dbReference type="ARBA" id="ARBA00022801"/>
    </source>
</evidence>
<evidence type="ECO:0000256" key="10">
    <source>
        <dbReference type="PIRNR" id="PIRNR032582"/>
    </source>
</evidence>
<dbReference type="SUPFAM" id="SSF143430">
    <property type="entry name" value="TTP0101/SSO1404-like"/>
    <property type="match status" value="1"/>
</dbReference>
<keyword evidence="3 9" id="KW-0540">Nuclease</keyword>
<evidence type="ECO:0000256" key="9">
    <source>
        <dbReference type="HAMAP-Rule" id="MF_01471"/>
    </source>
</evidence>
<dbReference type="GO" id="GO:0004519">
    <property type="term" value="F:endonuclease activity"/>
    <property type="evidence" value="ECO:0007669"/>
    <property type="project" value="UniProtKB-KW"/>
</dbReference>
<name>A0ABV5DZF0_9ACTN</name>
<evidence type="ECO:0000256" key="5">
    <source>
        <dbReference type="ARBA" id="ARBA00022759"/>
    </source>
</evidence>
<keyword evidence="4 9" id="KW-0479">Metal-binding</keyword>
<dbReference type="HAMAP" id="MF_01471">
    <property type="entry name" value="Cas2"/>
    <property type="match status" value="1"/>
</dbReference>
<keyword evidence="5 9" id="KW-0255">Endonuclease</keyword>
<dbReference type="RefSeq" id="WP_358408796.1">
    <property type="nucleotide sequence ID" value="NZ_JAYMRS010000008.1"/>
</dbReference>
<reference evidence="11 12" key="1">
    <citation type="submission" date="2024-01" db="EMBL/GenBank/DDBJ databases">
        <title>Genome mining of biosynthetic gene clusters to explore secondary metabolites of Streptomyces sp.</title>
        <authorList>
            <person name="Baig A."/>
            <person name="Ajitkumar Shintre N."/>
            <person name="Kumar H."/>
            <person name="Anbarasu A."/>
            <person name="Ramaiah S."/>
        </authorList>
    </citation>
    <scope>NUCLEOTIDE SEQUENCE [LARGE SCALE GENOMIC DNA]</scope>
    <source>
        <strain evidence="11 12">A01</strain>
    </source>
</reference>
<dbReference type="Gene3D" id="3.30.70.240">
    <property type="match status" value="1"/>
</dbReference>
<organism evidence="11 12">
    <name type="scientific">Nocardiopsis alba</name>
    <dbReference type="NCBI Taxonomy" id="53437"/>
    <lineage>
        <taxon>Bacteria</taxon>
        <taxon>Bacillati</taxon>
        <taxon>Actinomycetota</taxon>
        <taxon>Actinomycetes</taxon>
        <taxon>Streptosporangiales</taxon>
        <taxon>Nocardiopsidaceae</taxon>
        <taxon>Nocardiopsis</taxon>
    </lineage>
</organism>
<keyword evidence="8 9" id="KW-0051">Antiviral defense</keyword>
<dbReference type="CDD" id="cd09725">
    <property type="entry name" value="Cas2_I_II_III"/>
    <property type="match status" value="1"/>
</dbReference>
<keyword evidence="12" id="KW-1185">Reference proteome</keyword>
<dbReference type="EC" id="3.1.-.-" evidence="9"/>
<gene>
    <name evidence="9 11" type="primary">cas2</name>
    <name evidence="11" type="ORF">VSQ78_19790</name>
</gene>
<comment type="caution">
    <text evidence="11">The sequence shown here is derived from an EMBL/GenBank/DDBJ whole genome shotgun (WGS) entry which is preliminary data.</text>
</comment>
<evidence type="ECO:0000256" key="8">
    <source>
        <dbReference type="ARBA" id="ARBA00023118"/>
    </source>
</evidence>
<proteinExistence type="inferred from homology"/>
<dbReference type="InterPro" id="IPR021127">
    <property type="entry name" value="CRISPR_associated_Cas2"/>
</dbReference>
<dbReference type="PANTHER" id="PTHR34405">
    <property type="entry name" value="CRISPR-ASSOCIATED ENDORIBONUCLEASE CAS2"/>
    <property type="match status" value="1"/>
</dbReference>
<dbReference type="Pfam" id="PF09827">
    <property type="entry name" value="CRISPR_Cas2"/>
    <property type="match status" value="1"/>
</dbReference>
<keyword evidence="7 9" id="KW-0460">Magnesium</keyword>
<dbReference type="Proteomes" id="UP001585053">
    <property type="component" value="Unassembled WGS sequence"/>
</dbReference>
<evidence type="ECO:0000313" key="11">
    <source>
        <dbReference type="EMBL" id="MFB8769957.1"/>
    </source>
</evidence>
<dbReference type="PIRSF" id="PIRSF032582">
    <property type="entry name" value="Cas2"/>
    <property type="match status" value="1"/>
</dbReference>
<feature type="binding site" evidence="9">
    <location>
        <position position="8"/>
    </location>
    <ligand>
        <name>Mg(2+)</name>
        <dbReference type="ChEBI" id="CHEBI:18420"/>
        <note>catalytic</note>
    </ligand>
</feature>
<comment type="subunit">
    <text evidence="9">Homodimer, forms a heterotetramer with a Cas1 homodimer.</text>
</comment>